<evidence type="ECO:0000256" key="3">
    <source>
        <dbReference type="ARBA" id="ARBA00006288"/>
    </source>
</evidence>
<dbReference type="InterPro" id="IPR002655">
    <property type="entry name" value="Acyl-CoA_oxidase_C"/>
</dbReference>
<evidence type="ECO:0000256" key="10">
    <source>
        <dbReference type="ARBA" id="ARBA00023140"/>
    </source>
</evidence>
<protein>
    <recommendedName>
        <fullName evidence="4">acyl-CoA oxidase</fullName>
        <ecNumber evidence="4">1.3.3.6</ecNumber>
    </recommendedName>
</protein>
<dbReference type="InterPro" id="IPR055060">
    <property type="entry name" value="ACOX_C_alpha1"/>
</dbReference>
<dbReference type="FunFam" id="1.20.140.10:FF:000010">
    <property type="entry name" value="Acyl-coenzyme A oxidase"/>
    <property type="match status" value="1"/>
</dbReference>
<dbReference type="KEGG" id="sesp:BN6_30630"/>
<dbReference type="Pfam" id="PF22924">
    <property type="entry name" value="ACOX_C_alpha1"/>
    <property type="match status" value="1"/>
</dbReference>
<dbReference type="STRING" id="1179773.BN6_30630"/>
<dbReference type="OrthoDB" id="1144545at2"/>
<dbReference type="RefSeq" id="WP_015100482.1">
    <property type="nucleotide sequence ID" value="NC_019673.1"/>
</dbReference>
<comment type="subcellular location">
    <subcellularLocation>
        <location evidence="2">Peroxisome</location>
    </subcellularLocation>
</comment>
<feature type="domain" description="Acyl-CoA oxidase C-alpha1" evidence="13">
    <location>
        <begin position="269"/>
        <end position="423"/>
    </location>
</feature>
<dbReference type="GO" id="GO:0003997">
    <property type="term" value="F:acyl-CoA oxidase activity"/>
    <property type="evidence" value="ECO:0007669"/>
    <property type="project" value="UniProtKB-EC"/>
</dbReference>
<dbReference type="Pfam" id="PF02770">
    <property type="entry name" value="Acyl-CoA_dh_M"/>
    <property type="match status" value="1"/>
</dbReference>
<dbReference type="Gene3D" id="2.40.110.10">
    <property type="entry name" value="Butyryl-CoA Dehydrogenase, subunit A, domain 2"/>
    <property type="match status" value="1"/>
</dbReference>
<dbReference type="PIRSF" id="PIRSF000168">
    <property type="entry name" value="Acyl-CoA_oxidase"/>
    <property type="match status" value="1"/>
</dbReference>
<accession>K0JRS0</accession>
<dbReference type="GO" id="GO:0005504">
    <property type="term" value="F:fatty acid binding"/>
    <property type="evidence" value="ECO:0007669"/>
    <property type="project" value="TreeGrafter"/>
</dbReference>
<evidence type="ECO:0000313" key="14">
    <source>
        <dbReference type="EMBL" id="CCH30370.1"/>
    </source>
</evidence>
<evidence type="ECO:0000256" key="7">
    <source>
        <dbReference type="ARBA" id="ARBA00022832"/>
    </source>
</evidence>
<keyword evidence="6" id="KW-0274">FAD</keyword>
<reference evidence="14 15" key="1">
    <citation type="journal article" date="2012" name="BMC Genomics">
        <title>Complete genome sequence of Saccharothrix espanaensis DSM 44229T and comparison to the other completely sequenced Pseudonocardiaceae.</title>
        <authorList>
            <person name="Strobel T."/>
            <person name="Al-Dilaimi A."/>
            <person name="Blom J."/>
            <person name="Gessner A."/>
            <person name="Kalinowski J."/>
            <person name="Luzhetska M."/>
            <person name="Puhler A."/>
            <person name="Szczepanowski R."/>
            <person name="Bechthold A."/>
            <person name="Ruckert C."/>
        </authorList>
    </citation>
    <scope>NUCLEOTIDE SEQUENCE [LARGE SCALE GENOMIC DNA]</scope>
    <source>
        <strain evidence="15">ATCC 51144 / DSM 44229 / JCM 9112 / NBRC 15066 / NRRL 15764</strain>
    </source>
</reference>
<evidence type="ECO:0000256" key="6">
    <source>
        <dbReference type="ARBA" id="ARBA00022827"/>
    </source>
</evidence>
<dbReference type="EMBL" id="HE804045">
    <property type="protein sequence ID" value="CCH30370.1"/>
    <property type="molecule type" value="Genomic_DNA"/>
</dbReference>
<comment type="similarity">
    <text evidence="3">Belongs to the acyl-CoA oxidase family.</text>
</comment>
<name>K0JRS0_SACES</name>
<dbReference type="FunFam" id="2.40.110.10:FF:000005">
    <property type="entry name" value="Acyl-coenzyme A oxidase"/>
    <property type="match status" value="1"/>
</dbReference>
<evidence type="ECO:0000259" key="12">
    <source>
        <dbReference type="Pfam" id="PF02770"/>
    </source>
</evidence>
<evidence type="ECO:0000256" key="2">
    <source>
        <dbReference type="ARBA" id="ARBA00004275"/>
    </source>
</evidence>
<proteinExistence type="inferred from homology"/>
<dbReference type="GO" id="GO:0055088">
    <property type="term" value="P:lipid homeostasis"/>
    <property type="evidence" value="ECO:0007669"/>
    <property type="project" value="TreeGrafter"/>
</dbReference>
<evidence type="ECO:0000259" key="13">
    <source>
        <dbReference type="Pfam" id="PF22924"/>
    </source>
</evidence>
<dbReference type="InterPro" id="IPR012258">
    <property type="entry name" value="Acyl-CoA_oxidase"/>
</dbReference>
<dbReference type="GO" id="GO:0033540">
    <property type="term" value="P:fatty acid beta-oxidation using acyl-CoA oxidase"/>
    <property type="evidence" value="ECO:0007669"/>
    <property type="project" value="TreeGrafter"/>
</dbReference>
<dbReference type="PATRIC" id="fig|1179773.3.peg.3060"/>
<keyword evidence="10" id="KW-0576">Peroxisome</keyword>
<evidence type="ECO:0000256" key="1">
    <source>
        <dbReference type="ARBA" id="ARBA00001974"/>
    </source>
</evidence>
<dbReference type="InterPro" id="IPR046373">
    <property type="entry name" value="Acyl-CoA_Oxase/DH_mid-dom_sf"/>
</dbReference>
<gene>
    <name evidence="14" type="ordered locus">BN6_30630</name>
</gene>
<dbReference type="BioCyc" id="SESP1179773:BN6_RS14900-MONOMER"/>
<keyword evidence="8" id="KW-0560">Oxidoreductase</keyword>
<dbReference type="FunFam" id="1.20.140.10:FF:000007">
    <property type="entry name" value="Acyl-coenzyme A oxidase"/>
    <property type="match status" value="1"/>
</dbReference>
<keyword evidence="7" id="KW-0276">Fatty acid metabolism</keyword>
<evidence type="ECO:0000313" key="15">
    <source>
        <dbReference type="Proteomes" id="UP000006281"/>
    </source>
</evidence>
<dbReference type="Gene3D" id="1.20.140.10">
    <property type="entry name" value="Butyryl-CoA Dehydrogenase, subunit A, domain 3"/>
    <property type="match status" value="2"/>
</dbReference>
<feature type="domain" description="Acyl-CoA oxidase C-terminal" evidence="11">
    <location>
        <begin position="481"/>
        <end position="613"/>
    </location>
</feature>
<dbReference type="GO" id="GO:0071949">
    <property type="term" value="F:FAD binding"/>
    <property type="evidence" value="ECO:0007669"/>
    <property type="project" value="InterPro"/>
</dbReference>
<evidence type="ECO:0000256" key="9">
    <source>
        <dbReference type="ARBA" id="ARBA00023098"/>
    </source>
</evidence>
<dbReference type="SUPFAM" id="SSF47203">
    <property type="entry name" value="Acyl-CoA dehydrogenase C-terminal domain-like"/>
    <property type="match status" value="2"/>
</dbReference>
<dbReference type="Proteomes" id="UP000006281">
    <property type="component" value="Chromosome"/>
</dbReference>
<dbReference type="EC" id="1.3.3.6" evidence="4"/>
<dbReference type="InterPro" id="IPR009100">
    <property type="entry name" value="AcylCoA_DH/oxidase_NM_dom_sf"/>
</dbReference>
<evidence type="ECO:0000256" key="4">
    <source>
        <dbReference type="ARBA" id="ARBA00012870"/>
    </source>
</evidence>
<dbReference type="PANTHER" id="PTHR10909">
    <property type="entry name" value="ELECTRON TRANSPORT OXIDOREDUCTASE"/>
    <property type="match status" value="1"/>
</dbReference>
<keyword evidence="15" id="KW-1185">Reference proteome</keyword>
<dbReference type="HOGENOM" id="CLU_014629_4_0_11"/>
<dbReference type="SUPFAM" id="SSF56645">
    <property type="entry name" value="Acyl-CoA dehydrogenase NM domain-like"/>
    <property type="match status" value="1"/>
</dbReference>
<evidence type="ECO:0000259" key="11">
    <source>
        <dbReference type="Pfam" id="PF01756"/>
    </source>
</evidence>
<keyword evidence="9" id="KW-0443">Lipid metabolism</keyword>
<dbReference type="InterPro" id="IPR006091">
    <property type="entry name" value="Acyl-CoA_Oxase/DH_mid-dom"/>
</dbReference>
<dbReference type="Pfam" id="PF01756">
    <property type="entry name" value="ACOX"/>
    <property type="match status" value="1"/>
</dbReference>
<dbReference type="AlphaFoldDB" id="K0JRS0"/>
<keyword evidence="5" id="KW-0285">Flavoprotein</keyword>
<organism evidence="14 15">
    <name type="scientific">Saccharothrix espanaensis (strain ATCC 51144 / DSM 44229 / JCM 9112 / NBRC 15066 / NRRL 15764)</name>
    <dbReference type="NCBI Taxonomy" id="1179773"/>
    <lineage>
        <taxon>Bacteria</taxon>
        <taxon>Bacillati</taxon>
        <taxon>Actinomycetota</taxon>
        <taxon>Actinomycetes</taxon>
        <taxon>Pseudonocardiales</taxon>
        <taxon>Pseudonocardiaceae</taxon>
        <taxon>Saccharothrix</taxon>
    </lineage>
</organism>
<dbReference type="PANTHER" id="PTHR10909:SF382">
    <property type="entry name" value="ACYL-COENZYME A OXIDASE"/>
    <property type="match status" value="1"/>
</dbReference>
<feature type="domain" description="Acyl-CoA oxidase/dehydrogenase middle" evidence="12">
    <location>
        <begin position="124"/>
        <end position="233"/>
    </location>
</feature>
<evidence type="ECO:0000256" key="5">
    <source>
        <dbReference type="ARBA" id="ARBA00022630"/>
    </source>
</evidence>
<comment type="cofactor">
    <cofactor evidence="1">
        <name>FAD</name>
        <dbReference type="ChEBI" id="CHEBI:57692"/>
    </cofactor>
</comment>
<dbReference type="eggNOG" id="COG1960">
    <property type="taxonomic scope" value="Bacteria"/>
</dbReference>
<sequence>MADVLRDLLDGRWAEVRRGSLELLGKLEPAGELGREEYRAWVLEQMRALAAGGHPLIGFPAEHGGRDDVGGSVVAFEVLGFGDLSLMVKAGVQWGLFGGAVQALGTREHHELLPAIMSMDLPGCFAMTESGHGSDVQNLRTTATYDVEAQEFVVHTPDASARKDYIGSAARDGRMAVVFAQLVTGGTSHGVHAVLVPIRDSSGAPMPGVRIEDCGPKAGLNGVDNGRLWFDGVRVPRSALLDRYGSVSADGEYSSPIEGAGRRFFTMLGTLVRGRISVAGGAGSATKKALTIAIRYGSTRRQFTRPDSGDEVVVLDYLAHQRRLLPALATSYALHFAQEELVSALHDVADDRAQRELESRAAGVKAVSTWHATATIQACREACGGAGYLGENLVAGLKADTDVFTTFEGDNTVLLQLVAKGLLTSYRDHVGDLDPWGMARFVADQVVDVVIERTAARAIIDRLVSGSSDALLDRGWQVRQFEDRERHVLEGLARRLRRATPENAFDVFNTAQDHVLHAARAHVDRVVLEAFVAAVDRCPDPEVSALLDTVCDLYALSTIEADRAWFLEHGRLTAARSKSLTQAVNQLCAGLRPHARRLVDVFGVPEGWLAAPIIG</sequence>
<evidence type="ECO:0000256" key="8">
    <source>
        <dbReference type="ARBA" id="ARBA00023002"/>
    </source>
</evidence>
<dbReference type="InterPro" id="IPR036250">
    <property type="entry name" value="AcylCo_DH-like_C"/>
</dbReference>